<dbReference type="STRING" id="1344418.A0A1D2VD28"/>
<protein>
    <submittedName>
        <fullName evidence="1">Uncharacterized protein</fullName>
    </submittedName>
</protein>
<dbReference type="InParanoid" id="A0A1D2VD28"/>
<dbReference type="OrthoDB" id="3976533at2759"/>
<name>A0A1D2VD28_9ASCO</name>
<evidence type="ECO:0000313" key="1">
    <source>
        <dbReference type="EMBL" id="ODV59499.1"/>
    </source>
</evidence>
<gene>
    <name evidence="1" type="ORF">ASCRUDRAFT_16171</name>
</gene>
<feature type="non-terminal residue" evidence="1">
    <location>
        <position position="1"/>
    </location>
</feature>
<sequence>DLQIILKTFRENDHFIDRLNSFIYHNVHNDFTYIIEAASYPLSFMPIYDLRKIEKSPDANTKPDTEDTFGFVAVDENGYIIPKSYQINGFYRLITGQNGLMKPSDYVLK</sequence>
<evidence type="ECO:0000313" key="2">
    <source>
        <dbReference type="Proteomes" id="UP000095038"/>
    </source>
</evidence>
<feature type="non-terminal residue" evidence="1">
    <location>
        <position position="109"/>
    </location>
</feature>
<dbReference type="GeneID" id="30963038"/>
<organism evidence="1 2">
    <name type="scientific">Ascoidea rubescens DSM 1968</name>
    <dbReference type="NCBI Taxonomy" id="1344418"/>
    <lineage>
        <taxon>Eukaryota</taxon>
        <taxon>Fungi</taxon>
        <taxon>Dikarya</taxon>
        <taxon>Ascomycota</taxon>
        <taxon>Saccharomycotina</taxon>
        <taxon>Saccharomycetes</taxon>
        <taxon>Ascoideaceae</taxon>
        <taxon>Ascoidea</taxon>
    </lineage>
</organism>
<dbReference type="EMBL" id="KV454485">
    <property type="protein sequence ID" value="ODV59499.1"/>
    <property type="molecule type" value="Genomic_DNA"/>
</dbReference>
<accession>A0A1D2VD28</accession>
<dbReference type="RefSeq" id="XP_020045806.1">
    <property type="nucleotide sequence ID" value="XM_020189402.1"/>
</dbReference>
<dbReference type="AlphaFoldDB" id="A0A1D2VD28"/>
<dbReference type="PANTHER" id="PTHR37331:SF1">
    <property type="entry name" value="YALI0F11671P"/>
    <property type="match status" value="1"/>
</dbReference>
<proteinExistence type="predicted"/>
<keyword evidence="2" id="KW-1185">Reference proteome</keyword>
<reference evidence="2" key="1">
    <citation type="submission" date="2016-05" db="EMBL/GenBank/DDBJ databases">
        <title>Comparative genomics of biotechnologically important yeasts.</title>
        <authorList>
            <consortium name="DOE Joint Genome Institute"/>
            <person name="Riley R."/>
            <person name="Haridas S."/>
            <person name="Wolfe K.H."/>
            <person name="Lopes M.R."/>
            <person name="Hittinger C.T."/>
            <person name="Goker M."/>
            <person name="Salamov A."/>
            <person name="Wisecaver J."/>
            <person name="Long T.M."/>
            <person name="Aerts A.L."/>
            <person name="Barry K."/>
            <person name="Choi C."/>
            <person name="Clum A."/>
            <person name="Coughlan A.Y."/>
            <person name="Deshpande S."/>
            <person name="Douglass A.P."/>
            <person name="Hanson S.J."/>
            <person name="Klenk H.-P."/>
            <person name="Labutti K."/>
            <person name="Lapidus A."/>
            <person name="Lindquist E."/>
            <person name="Lipzen A."/>
            <person name="Meier-Kolthoff J.P."/>
            <person name="Ohm R.A."/>
            <person name="Otillar R.P."/>
            <person name="Pangilinan J."/>
            <person name="Peng Y."/>
            <person name="Rokas A."/>
            <person name="Rosa C.A."/>
            <person name="Scheuner C."/>
            <person name="Sibirny A.A."/>
            <person name="Slot J.C."/>
            <person name="Stielow J.B."/>
            <person name="Sun H."/>
            <person name="Kurtzman C.P."/>
            <person name="Blackwell M."/>
            <person name="Grigoriev I.V."/>
            <person name="Jeffries T.W."/>
        </authorList>
    </citation>
    <scope>NUCLEOTIDE SEQUENCE [LARGE SCALE GENOMIC DNA]</scope>
    <source>
        <strain evidence="2">DSM 1968</strain>
    </source>
</reference>
<dbReference type="Proteomes" id="UP000095038">
    <property type="component" value="Unassembled WGS sequence"/>
</dbReference>
<dbReference type="PANTHER" id="PTHR37331">
    <property type="entry name" value="YALI0F11671P"/>
    <property type="match status" value="1"/>
</dbReference>